<dbReference type="GO" id="GO:0005829">
    <property type="term" value="C:cytosol"/>
    <property type="evidence" value="ECO:0007669"/>
    <property type="project" value="TreeGrafter"/>
</dbReference>
<dbReference type="SMART" id="SM00825">
    <property type="entry name" value="PKS_KS"/>
    <property type="match status" value="1"/>
</dbReference>
<dbReference type="SUPFAM" id="SSF53901">
    <property type="entry name" value="Thiolase-like"/>
    <property type="match status" value="2"/>
</dbReference>
<dbReference type="Proteomes" id="UP000199696">
    <property type="component" value="Unassembled WGS sequence"/>
</dbReference>
<dbReference type="Gene3D" id="3.40.47.10">
    <property type="match status" value="1"/>
</dbReference>
<dbReference type="InterPro" id="IPR000794">
    <property type="entry name" value="Beta-ketoacyl_synthase"/>
</dbReference>
<evidence type="ECO:0000256" key="1">
    <source>
        <dbReference type="ARBA" id="ARBA00008467"/>
    </source>
</evidence>
<dbReference type="GO" id="GO:0004315">
    <property type="term" value="F:3-oxoacyl-[acyl-carrier-protein] synthase activity"/>
    <property type="evidence" value="ECO:0007669"/>
    <property type="project" value="TreeGrafter"/>
</dbReference>
<dbReference type="Pfam" id="PF02801">
    <property type="entry name" value="Ketoacyl-synt_C"/>
    <property type="match status" value="1"/>
</dbReference>
<proteinExistence type="inferred from homology"/>
<dbReference type="InterPro" id="IPR020841">
    <property type="entry name" value="PKS_Beta-ketoAc_synthase_dom"/>
</dbReference>
<protein>
    <submittedName>
        <fullName evidence="5">3-oxoacyl-(Acyl-carrier-protein) synthase</fullName>
    </submittedName>
</protein>
<dbReference type="PANTHER" id="PTHR11712">
    <property type="entry name" value="POLYKETIDE SYNTHASE-RELATED"/>
    <property type="match status" value="1"/>
</dbReference>
<dbReference type="RefSeq" id="WP_091120789.1">
    <property type="nucleotide sequence ID" value="NZ_FMHY01000002.1"/>
</dbReference>
<dbReference type="InterPro" id="IPR016039">
    <property type="entry name" value="Thiolase-like"/>
</dbReference>
<evidence type="ECO:0000313" key="5">
    <source>
        <dbReference type="EMBL" id="SCL59704.1"/>
    </source>
</evidence>
<dbReference type="GO" id="GO:0006633">
    <property type="term" value="P:fatty acid biosynthetic process"/>
    <property type="evidence" value="ECO:0007669"/>
    <property type="project" value="TreeGrafter"/>
</dbReference>
<keyword evidence="6" id="KW-1185">Reference proteome</keyword>
<gene>
    <name evidence="5" type="ORF">GA0070604_4122</name>
</gene>
<evidence type="ECO:0000259" key="4">
    <source>
        <dbReference type="PROSITE" id="PS52004"/>
    </source>
</evidence>
<organism evidence="5 6">
    <name type="scientific">Micromonospora eburnea</name>
    <dbReference type="NCBI Taxonomy" id="227316"/>
    <lineage>
        <taxon>Bacteria</taxon>
        <taxon>Bacillati</taxon>
        <taxon>Actinomycetota</taxon>
        <taxon>Actinomycetes</taxon>
        <taxon>Micromonosporales</taxon>
        <taxon>Micromonosporaceae</taxon>
        <taxon>Micromonospora</taxon>
    </lineage>
</organism>
<dbReference type="PROSITE" id="PS52004">
    <property type="entry name" value="KS3_2"/>
    <property type="match status" value="1"/>
</dbReference>
<dbReference type="PANTHER" id="PTHR11712:SF336">
    <property type="entry name" value="3-OXOACYL-[ACYL-CARRIER-PROTEIN] SYNTHASE, MITOCHONDRIAL"/>
    <property type="match status" value="1"/>
</dbReference>
<dbReference type="InterPro" id="IPR014030">
    <property type="entry name" value="Ketoacyl_synth_N"/>
</dbReference>
<evidence type="ECO:0000256" key="3">
    <source>
        <dbReference type="RuleBase" id="RU003694"/>
    </source>
</evidence>
<accession>A0A1C6V0R8</accession>
<evidence type="ECO:0000256" key="2">
    <source>
        <dbReference type="ARBA" id="ARBA00022679"/>
    </source>
</evidence>
<dbReference type="AlphaFoldDB" id="A0A1C6V0R8"/>
<dbReference type="InterPro" id="IPR014031">
    <property type="entry name" value="Ketoacyl_synth_C"/>
</dbReference>
<keyword evidence="2 3" id="KW-0808">Transferase</keyword>
<dbReference type="OrthoDB" id="2523650at2"/>
<reference evidence="6" key="1">
    <citation type="submission" date="2016-06" db="EMBL/GenBank/DDBJ databases">
        <authorList>
            <person name="Varghese N."/>
            <person name="Submissions Spin"/>
        </authorList>
    </citation>
    <scope>NUCLEOTIDE SEQUENCE [LARGE SCALE GENOMIC DNA]</scope>
    <source>
        <strain evidence="6">DSM 44814</strain>
    </source>
</reference>
<name>A0A1C6V0R8_9ACTN</name>
<sequence>MADRATAVTVTGMAAVTAFGRGTAALCDAVLEGRRGFAPVTRFDVTGRRATSAAALDDAGGLAEELAGVAHQACRDAGLDPGERAACPVLLAAHAEPALVRSPDPAAATTGAAGAAVALAGRCGLGRAIRAYTTGCVAASSAVIDAAVMIRAGRAERILVAGGYLVDADYFGAFDAGRALSPGDAVRPFSRDRDGMLLGDAVAAVVVESAEAARRRGAKQLGQVVGWGRAGDAYHVCQPRPDGVGLARAVDAALGRAGVEAGRIGYVNAHGTGTAQSDAAETNALHRALGGYARRVPVSSTKSAHGHALEASALVELVATLAALQRGRLPVNAGFQEPDPECPLNLVLEPAAAEVEYALSVNAAFGGANTALVVKAGDRA</sequence>
<comment type="similarity">
    <text evidence="1 3">Belongs to the thiolase-like superfamily. Beta-ketoacyl-ACP synthases family.</text>
</comment>
<evidence type="ECO:0000313" key="6">
    <source>
        <dbReference type="Proteomes" id="UP000199696"/>
    </source>
</evidence>
<dbReference type="STRING" id="227316.GA0070604_4122"/>
<dbReference type="Pfam" id="PF00109">
    <property type="entry name" value="ketoacyl-synt"/>
    <property type="match status" value="1"/>
</dbReference>
<dbReference type="EMBL" id="FMHY01000002">
    <property type="protein sequence ID" value="SCL59704.1"/>
    <property type="molecule type" value="Genomic_DNA"/>
</dbReference>
<feature type="domain" description="Ketosynthase family 3 (KS3)" evidence="4">
    <location>
        <begin position="5"/>
        <end position="376"/>
    </location>
</feature>